<keyword evidence="1" id="KW-0812">Transmembrane</keyword>
<name>A0A917ERT5_9BACI</name>
<evidence type="ECO:0000313" key="2">
    <source>
        <dbReference type="EMBL" id="GGE83808.1"/>
    </source>
</evidence>
<accession>A0A917ERT5</accession>
<evidence type="ECO:0000313" key="3">
    <source>
        <dbReference type="Proteomes" id="UP000605259"/>
    </source>
</evidence>
<protein>
    <submittedName>
        <fullName evidence="2">Uncharacterized protein</fullName>
    </submittedName>
</protein>
<keyword evidence="1" id="KW-0472">Membrane</keyword>
<dbReference type="Proteomes" id="UP000605259">
    <property type="component" value="Unassembled WGS sequence"/>
</dbReference>
<feature type="transmembrane region" description="Helical" evidence="1">
    <location>
        <begin position="15"/>
        <end position="35"/>
    </location>
</feature>
<sequence length="43" mass="4859">MKTGEKKGRTLGQKFSLGFSIFCIIFLTLKFTGLLDTIIESFK</sequence>
<dbReference type="EMBL" id="BMFK01000006">
    <property type="protein sequence ID" value="GGE83808.1"/>
    <property type="molecule type" value="Genomic_DNA"/>
</dbReference>
<dbReference type="RefSeq" id="WP_268235154.1">
    <property type="nucleotide sequence ID" value="NZ_BMFK01000006.1"/>
</dbReference>
<keyword evidence="1" id="KW-1133">Transmembrane helix</keyword>
<reference evidence="2" key="1">
    <citation type="journal article" date="2014" name="Int. J. Syst. Evol. Microbiol.">
        <title>Complete genome sequence of Corynebacterium casei LMG S-19264T (=DSM 44701T), isolated from a smear-ripened cheese.</title>
        <authorList>
            <consortium name="US DOE Joint Genome Institute (JGI-PGF)"/>
            <person name="Walter F."/>
            <person name="Albersmeier A."/>
            <person name="Kalinowski J."/>
            <person name="Ruckert C."/>
        </authorList>
    </citation>
    <scope>NUCLEOTIDE SEQUENCE</scope>
    <source>
        <strain evidence="2">CGMCC 1.12698</strain>
    </source>
</reference>
<gene>
    <name evidence="2" type="ORF">GCM10007140_36660</name>
</gene>
<dbReference type="AlphaFoldDB" id="A0A917ERT5"/>
<proteinExistence type="predicted"/>
<organism evidence="2 3">
    <name type="scientific">Priestia taiwanensis</name>
    <dbReference type="NCBI Taxonomy" id="1347902"/>
    <lineage>
        <taxon>Bacteria</taxon>
        <taxon>Bacillati</taxon>
        <taxon>Bacillota</taxon>
        <taxon>Bacilli</taxon>
        <taxon>Bacillales</taxon>
        <taxon>Bacillaceae</taxon>
        <taxon>Priestia</taxon>
    </lineage>
</organism>
<reference evidence="2" key="2">
    <citation type="submission" date="2020-09" db="EMBL/GenBank/DDBJ databases">
        <authorList>
            <person name="Sun Q."/>
            <person name="Zhou Y."/>
        </authorList>
    </citation>
    <scope>NUCLEOTIDE SEQUENCE</scope>
    <source>
        <strain evidence="2">CGMCC 1.12698</strain>
    </source>
</reference>
<keyword evidence="3" id="KW-1185">Reference proteome</keyword>
<evidence type="ECO:0000256" key="1">
    <source>
        <dbReference type="SAM" id="Phobius"/>
    </source>
</evidence>
<comment type="caution">
    <text evidence="2">The sequence shown here is derived from an EMBL/GenBank/DDBJ whole genome shotgun (WGS) entry which is preliminary data.</text>
</comment>